<dbReference type="GO" id="GO:1990834">
    <property type="term" value="P:response to odorant"/>
    <property type="evidence" value="ECO:0007669"/>
    <property type="project" value="TreeGrafter"/>
</dbReference>
<evidence type="ECO:0000256" key="3">
    <source>
        <dbReference type="ARBA" id="ARBA00004337"/>
    </source>
</evidence>
<gene>
    <name evidence="24" type="primary">BT_m013_jsm2D851f</name>
</gene>
<proteinExistence type="inferred from homology"/>
<evidence type="ECO:0000256" key="20">
    <source>
        <dbReference type="SAM" id="Phobius"/>
    </source>
</evidence>
<dbReference type="GO" id="GO:0097730">
    <property type="term" value="C:non-motile cilium"/>
    <property type="evidence" value="ECO:0007669"/>
    <property type="project" value="TreeGrafter"/>
</dbReference>
<evidence type="ECO:0000256" key="14">
    <source>
        <dbReference type="ARBA" id="ARBA00023004"/>
    </source>
</evidence>
<evidence type="ECO:0000256" key="16">
    <source>
        <dbReference type="ARBA" id="ARBA00023065"/>
    </source>
</evidence>
<evidence type="ECO:0000256" key="18">
    <source>
        <dbReference type="ARBA" id="ARBA00048958"/>
    </source>
</evidence>
<comment type="subcellular location">
    <subcellularLocation>
        <location evidence="3">Endosome membrane</location>
        <topology evidence="3">Multi-pass membrane protein</topology>
    </subcellularLocation>
</comment>
<dbReference type="Pfam" id="PF01794">
    <property type="entry name" value="Ferric_reduct"/>
    <property type="match status" value="1"/>
</dbReference>
<dbReference type="Pfam" id="PF21049">
    <property type="entry name" value="CFA69_ARM_rpt"/>
    <property type="match status" value="1"/>
</dbReference>
<keyword evidence="9" id="KW-0479">Metal-binding</keyword>
<keyword evidence="12 20" id="KW-1133">Transmembrane helix</keyword>
<dbReference type="InterPro" id="IPR013130">
    <property type="entry name" value="Fe3_Rdtase_TM_dom"/>
</dbReference>
<name>B2B984_RHIFE</name>
<dbReference type="InterPro" id="IPR016024">
    <property type="entry name" value="ARM-type_fold"/>
</dbReference>
<dbReference type="Pfam" id="PF03807">
    <property type="entry name" value="F420_oxidored"/>
    <property type="match status" value="1"/>
</dbReference>
<dbReference type="GO" id="GO:0006826">
    <property type="term" value="P:iron ion transport"/>
    <property type="evidence" value="ECO:0007669"/>
    <property type="project" value="UniProtKB-KW"/>
</dbReference>
<accession>B2B984</accession>
<evidence type="ECO:0000256" key="7">
    <source>
        <dbReference type="ARBA" id="ARBA00022630"/>
    </source>
</evidence>
<comment type="cofactor">
    <cofactor evidence="2">
        <name>FAD</name>
        <dbReference type="ChEBI" id="CHEBI:57692"/>
    </cofactor>
</comment>
<feature type="domain" description="Pyrroline-5-carboxylate reductase catalytic N-terminal" evidence="22">
    <location>
        <begin position="32"/>
        <end position="119"/>
    </location>
</feature>
<feature type="transmembrane region" description="Helical" evidence="20">
    <location>
        <begin position="211"/>
        <end position="232"/>
    </location>
</feature>
<comment type="similarity">
    <text evidence="4">Belongs to the STEAP family.</text>
</comment>
<feature type="domain" description="Ferric oxidoreductase" evidence="21">
    <location>
        <begin position="261"/>
        <end position="404"/>
    </location>
</feature>
<dbReference type="PANTHER" id="PTHR14716">
    <property type="entry name" value="CILIA- AND FLAGELLA-ASSOCIATED PROTEIN 69"/>
    <property type="match status" value="1"/>
</dbReference>
<evidence type="ECO:0000256" key="15">
    <source>
        <dbReference type="ARBA" id="ARBA00023008"/>
    </source>
</evidence>
<dbReference type="Gene3D" id="3.40.50.720">
    <property type="entry name" value="NAD(P)-binding Rossmann-like Domain"/>
    <property type="match status" value="1"/>
</dbReference>
<dbReference type="GO" id="GO:0042048">
    <property type="term" value="P:olfactory behavior"/>
    <property type="evidence" value="ECO:0007669"/>
    <property type="project" value="TreeGrafter"/>
</dbReference>
<dbReference type="FunFam" id="3.40.50.720:FF:000051">
    <property type="entry name" value="STEAP2 metalloreductase"/>
    <property type="match status" value="1"/>
</dbReference>
<keyword evidence="14" id="KW-0408">Iron</keyword>
<dbReference type="GO" id="GO:0010008">
    <property type="term" value="C:endosome membrane"/>
    <property type="evidence" value="ECO:0007669"/>
    <property type="project" value="UniProtKB-SubCell"/>
</dbReference>
<keyword evidence="8 20" id="KW-0812">Transmembrane</keyword>
<evidence type="ECO:0000256" key="12">
    <source>
        <dbReference type="ARBA" id="ARBA00022989"/>
    </source>
</evidence>
<evidence type="ECO:0000259" key="22">
    <source>
        <dbReference type="Pfam" id="PF03807"/>
    </source>
</evidence>
<feature type="transmembrane region" description="Helical" evidence="20">
    <location>
        <begin position="426"/>
        <end position="445"/>
    </location>
</feature>
<dbReference type="SUPFAM" id="SSF51735">
    <property type="entry name" value="NAD(P)-binding Rossmann-fold domains"/>
    <property type="match status" value="1"/>
</dbReference>
<dbReference type="EMBL" id="DP000679">
    <property type="protein sequence ID" value="ACB73281.1"/>
    <property type="molecule type" value="Genomic_DNA"/>
</dbReference>
<feature type="transmembrane region" description="Helical" evidence="20">
    <location>
        <begin position="259"/>
        <end position="284"/>
    </location>
</feature>
<evidence type="ECO:0000256" key="8">
    <source>
        <dbReference type="ARBA" id="ARBA00022692"/>
    </source>
</evidence>
<evidence type="ECO:0000256" key="5">
    <source>
        <dbReference type="ARBA" id="ARBA00022448"/>
    </source>
</evidence>
<evidence type="ECO:0000256" key="2">
    <source>
        <dbReference type="ARBA" id="ARBA00001974"/>
    </source>
</evidence>
<evidence type="ECO:0000256" key="11">
    <source>
        <dbReference type="ARBA" id="ARBA00022827"/>
    </source>
</evidence>
<dbReference type="InterPro" id="IPR048733">
    <property type="entry name" value="CFA69_ARM_dom"/>
</dbReference>
<keyword evidence="13" id="KW-0560">Oxidoreductase</keyword>
<feature type="domain" description="Cilia- and flagella-associated protein 69 ARM repeats" evidence="23">
    <location>
        <begin position="508"/>
        <end position="1225"/>
    </location>
</feature>
<protein>
    <submittedName>
        <fullName evidence="24">Uncharacterized protein BT_m013_jsm2D851f</fullName>
    </submittedName>
</protein>
<evidence type="ECO:0000256" key="13">
    <source>
        <dbReference type="ARBA" id="ARBA00023002"/>
    </source>
</evidence>
<reference evidence="24" key="1">
    <citation type="submission" date="2008-04" db="EMBL/GenBank/DDBJ databases">
        <title>NISC Comparative Sequencing Initiative.</title>
        <authorList>
            <person name="Antonellis A."/>
            <person name="Benjamin B."/>
            <person name="Blakesley R.W."/>
            <person name="Bouffard G.G."/>
            <person name="Brinkley C."/>
            <person name="Brooks S."/>
            <person name="Chu G."/>
            <person name="Chub I."/>
            <person name="Coleman H."/>
            <person name="Fuksenko T."/>
            <person name="Gestole M."/>
            <person name="Gregory M."/>
            <person name="Guan X."/>
            <person name="Gupta J."/>
            <person name="Gurson N."/>
            <person name="Han E."/>
            <person name="Han J."/>
            <person name="Hansen N."/>
            <person name="Hargrove A."/>
            <person name="Hines-Harris K."/>
            <person name="Ho S.-L."/>
            <person name="Hu P."/>
            <person name="Hunter G."/>
            <person name="Hurle B."/>
            <person name="Idol J.R."/>
            <person name="Johnson T."/>
            <person name="Knight E."/>
            <person name="Kwong P."/>
            <person name="Lee-Lin S.-Q."/>
            <person name="Legaspi R."/>
            <person name="Madden M."/>
            <person name="Maduro Q.L."/>
            <person name="Maduro V.B."/>
            <person name="Margulies E.H."/>
            <person name="Masiello C."/>
            <person name="Maskeri B."/>
            <person name="McDowell J."/>
            <person name="Merkulov G."/>
            <person name="Montemayor C."/>
            <person name="Mullikin J.C."/>
            <person name="Park M."/>
            <person name="Prasad A."/>
            <person name="Ramsahoye C."/>
            <person name="Reddix-Dugue N."/>
            <person name="Riebow N."/>
            <person name="Schandler K."/>
            <person name="Schueler M.G."/>
            <person name="Sison C."/>
            <person name="Smith L."/>
            <person name="Stantripop S."/>
            <person name="Thomas J.W."/>
            <person name="Thomas P.J."/>
            <person name="Tsipouri V."/>
            <person name="Young A."/>
            <person name="Green E.D."/>
        </authorList>
    </citation>
    <scope>NUCLEOTIDE SEQUENCE</scope>
</reference>
<evidence type="ECO:0000259" key="23">
    <source>
        <dbReference type="Pfam" id="PF21049"/>
    </source>
</evidence>
<evidence type="ECO:0000256" key="19">
    <source>
        <dbReference type="ARBA" id="ARBA00049387"/>
    </source>
</evidence>
<keyword evidence="7" id="KW-0285">Flavoprotein</keyword>
<dbReference type="InterPro" id="IPR028939">
    <property type="entry name" value="P5C_Rdtase_cat_N"/>
</dbReference>
<dbReference type="InterPro" id="IPR011989">
    <property type="entry name" value="ARM-like"/>
</dbReference>
<comment type="cofactor">
    <cofactor evidence="1">
        <name>heme b</name>
        <dbReference type="ChEBI" id="CHEBI:60344"/>
    </cofactor>
</comment>
<comment type="catalytic activity">
    <reaction evidence="19">
        <text>2 Fe(2+) + NADP(+) + H(+) = 2 Fe(3+) + NADPH</text>
        <dbReference type="Rhea" id="RHEA:71767"/>
        <dbReference type="ChEBI" id="CHEBI:15378"/>
        <dbReference type="ChEBI" id="CHEBI:29033"/>
        <dbReference type="ChEBI" id="CHEBI:29034"/>
        <dbReference type="ChEBI" id="CHEBI:57783"/>
        <dbReference type="ChEBI" id="CHEBI:58349"/>
    </reaction>
    <physiologicalReaction direction="right-to-left" evidence="19">
        <dbReference type="Rhea" id="RHEA:71769"/>
    </physiologicalReaction>
</comment>
<evidence type="ECO:0000256" key="17">
    <source>
        <dbReference type="ARBA" id="ARBA00023136"/>
    </source>
</evidence>
<feature type="transmembrane region" description="Helical" evidence="20">
    <location>
        <begin position="391"/>
        <end position="414"/>
    </location>
</feature>
<evidence type="ECO:0000256" key="4">
    <source>
        <dbReference type="ARBA" id="ARBA00007729"/>
    </source>
</evidence>
<keyword evidence="5" id="KW-0813">Transport</keyword>
<comment type="catalytic activity">
    <reaction evidence="18">
        <text>2 Cu(+) + NADP(+) + H(+) = 2 Cu(2+) + NADPH</text>
        <dbReference type="Rhea" id="RHEA:71771"/>
        <dbReference type="ChEBI" id="CHEBI:15378"/>
        <dbReference type="ChEBI" id="CHEBI:29036"/>
        <dbReference type="ChEBI" id="CHEBI:49552"/>
        <dbReference type="ChEBI" id="CHEBI:57783"/>
        <dbReference type="ChEBI" id="CHEBI:58349"/>
    </reaction>
    <physiologicalReaction direction="right-to-left" evidence="18">
        <dbReference type="Rhea" id="RHEA:71773"/>
    </physiologicalReaction>
</comment>
<organism evidence="24">
    <name type="scientific">Rhinolophus ferrumequinum</name>
    <name type="common">Greater horseshoe bat</name>
    <dbReference type="NCBI Taxonomy" id="59479"/>
    <lineage>
        <taxon>Eukaryota</taxon>
        <taxon>Metazoa</taxon>
        <taxon>Chordata</taxon>
        <taxon>Craniata</taxon>
        <taxon>Vertebrata</taxon>
        <taxon>Euteleostomi</taxon>
        <taxon>Mammalia</taxon>
        <taxon>Eutheria</taxon>
        <taxon>Laurasiatheria</taxon>
        <taxon>Chiroptera</taxon>
        <taxon>Yinpterochiroptera</taxon>
        <taxon>Rhinolophoidea</taxon>
        <taxon>Rhinolophidae</taxon>
        <taxon>Rhinolophinae</taxon>
        <taxon>Rhinolophus</taxon>
    </lineage>
</organism>
<sequence>MASISMLGSPKSLSETFLPNGINGIKDARKVTVGVIGSGDFAKSLTIRLIRCGYHVVIGSRNPKFASEFFPHVVDVTHHEDALTKTNIIFVAIHREHYTSLWDLRHLLVGKVLIDVSNNVRINQYPESNAEYLASLFPDSLIVKGFNVVSAWALQLGPKDASRQVYICSNNIQARQQVVELARQLNFIPVDLGSLSSAREIENLPLRLFTLWRGPVVVAISLAMFFFLYSFVRDVIHPYARNQQSDFYKIPIEIVNKTLPIVAITLLSLVYLAGLLAAAYQLYYGTKYRRFPPWLETWLQCRKQLGLLSFFFASVHVAYSLCLPMRRSERYLFLNMAYQQVHANIENSWNEEEVWRIEMYISFGIMSLGLLSLLAVTSIPSVSNALNWREFSFIQSTLGYVALLISTFHVLIYGWKRAFEEEYYRFYTPPNFVLALVLPSIVILGKTADTVGPRTPTPHSAAAVMFTQQATAPSQEPGGRTKSSSPRQIPVVGVVTEDEDAQGALKPMDLNGVIKLLEETDKGDLEDKQLKSVKKLMQYYQNGLPLRDLAQIFKILKLCAGKIEHQPHFIESVYNILKVCSLPFLKKKVSDEITYAEDTANSIALLGDLMKVPSSELRIQICKCIVDFYHAEPPKKHITGYQPASSSYKIQMAEVGGLATSMVQSLAWLENQLVEKLWVLKALQHLSTSEVNCTLMMNAQAASGLCAHLTDPDPSGQLLFRSSEILWNLLEKSSKQEIIQQLSSLECLLALKEVFKNLFMRGFSHYDRQLRNDILVITTIIAQNPEAPMIECGFTRDLILLATFNEVKSQNPLVKGLKLSNSYEDFELKKLLFNIIVILCKDLPTVQLLIDGKVVLALFTYVKKPEKHKIIEWSAAQYEELQLHAIATLSSVAPLLIEEYMLCQGNARILAFLKWCESEDSFFIHGNSFHGTGGRGNKLAHMRYTLRLLRAMVSLEDETVNTDLCERRTIQQLIGIFKNTISKSNDKEEAIVLEIQSDILLISSGLCEHNIPRKEIFGTEGVDIILHVMKTDPKQFQSGLGYNVLLFSTLDSIWCCILGCYALEDYFLEKEGIFLLLDLLALNQKKFSNLILGIMVEFCDNPKTTARVNAWRGKKDQTAASLLIKLWRKEEKELGVKRDKHGKIIDTKKPLFTSFQEEQNIVPLPANCPTIAVMDVAENIRAKIYAVLGKLDFENLPGLSAEDFVTLCIIHRYLDFKIGEIWNEIYEEIKLENLRPVSTDKHILEAITTASENIGKMVVSLQNEIIESQARQDVQNEQKVYAKIQASHKQRELANKSWENFLARTSNAKTLKKAKRLQDKAIESSRYNGRPPNAIFHQTAIKGLNTTVPSGQVVTLESTPARLTGGPLAETDIALKKLPIRGGALKRVKAVKTADEPKKSVPK</sequence>
<evidence type="ECO:0000313" key="24">
    <source>
        <dbReference type="EMBL" id="ACB73281.1"/>
    </source>
</evidence>
<dbReference type="InterPro" id="IPR036291">
    <property type="entry name" value="NAD(P)-bd_dom_sf"/>
</dbReference>
<dbReference type="InterPro" id="IPR048732">
    <property type="entry name" value="CFA69"/>
</dbReference>
<evidence type="ECO:0000256" key="6">
    <source>
        <dbReference type="ARBA" id="ARBA00022496"/>
    </source>
</evidence>
<evidence type="ECO:0000259" key="21">
    <source>
        <dbReference type="Pfam" id="PF01794"/>
    </source>
</evidence>
<keyword evidence="15" id="KW-0186">Copper</keyword>
<keyword evidence="16" id="KW-0406">Ion transport</keyword>
<feature type="transmembrane region" description="Helical" evidence="20">
    <location>
        <begin position="304"/>
        <end position="323"/>
    </location>
</feature>
<dbReference type="GO" id="GO:0046872">
    <property type="term" value="F:metal ion binding"/>
    <property type="evidence" value="ECO:0007669"/>
    <property type="project" value="UniProtKB-KW"/>
</dbReference>
<feature type="transmembrane region" description="Helical" evidence="20">
    <location>
        <begin position="359"/>
        <end position="379"/>
    </location>
</feature>
<dbReference type="GO" id="GO:0016491">
    <property type="term" value="F:oxidoreductase activity"/>
    <property type="evidence" value="ECO:0007669"/>
    <property type="project" value="UniProtKB-KW"/>
</dbReference>
<evidence type="ECO:0000256" key="1">
    <source>
        <dbReference type="ARBA" id="ARBA00001970"/>
    </source>
</evidence>
<keyword evidence="6" id="KW-0410">Iron transport</keyword>
<keyword evidence="11" id="KW-0274">FAD</keyword>
<evidence type="ECO:0000256" key="9">
    <source>
        <dbReference type="ARBA" id="ARBA00022723"/>
    </source>
</evidence>
<dbReference type="Gene3D" id="1.25.10.10">
    <property type="entry name" value="Leucine-rich Repeat Variant"/>
    <property type="match status" value="1"/>
</dbReference>
<evidence type="ECO:0000256" key="10">
    <source>
        <dbReference type="ARBA" id="ARBA00022753"/>
    </source>
</evidence>
<dbReference type="SUPFAM" id="SSF48371">
    <property type="entry name" value="ARM repeat"/>
    <property type="match status" value="2"/>
</dbReference>
<keyword evidence="10" id="KW-0967">Endosome</keyword>
<dbReference type="GO" id="GO:1902093">
    <property type="term" value="P:positive regulation of flagellated sperm motility"/>
    <property type="evidence" value="ECO:0007669"/>
    <property type="project" value="TreeGrafter"/>
</dbReference>
<dbReference type="PANTHER" id="PTHR14716:SF0">
    <property type="entry name" value="CILIA- AND FLAGELLA-ASSOCIATED PROTEIN 69"/>
    <property type="match status" value="1"/>
</dbReference>
<dbReference type="GO" id="GO:0097225">
    <property type="term" value="C:sperm midpiece"/>
    <property type="evidence" value="ECO:0007669"/>
    <property type="project" value="TreeGrafter"/>
</dbReference>
<keyword evidence="17 20" id="KW-0472">Membrane</keyword>